<comment type="similarity">
    <text evidence="4">Belongs to the CDIP1/LITAF family.</text>
</comment>
<evidence type="ECO:0000313" key="11">
    <source>
        <dbReference type="Proteomes" id="UP001165289"/>
    </source>
</evidence>
<keyword evidence="6" id="KW-0862">Zinc</keyword>
<name>A0AAV7J7W7_9METZ</name>
<evidence type="ECO:0000256" key="3">
    <source>
        <dbReference type="ARBA" id="ARBA00004630"/>
    </source>
</evidence>
<evidence type="ECO:0000256" key="6">
    <source>
        <dbReference type="ARBA" id="ARBA00022833"/>
    </source>
</evidence>
<evidence type="ECO:0000256" key="5">
    <source>
        <dbReference type="ARBA" id="ARBA00022723"/>
    </source>
</evidence>
<dbReference type="AlphaFoldDB" id="A0AAV7J7W7"/>
<dbReference type="PANTHER" id="PTHR23292">
    <property type="entry name" value="LIPOPOLYSACCHARIDE-INDUCED TUMOR NECROSIS FACTOR-ALPHA FACTOR"/>
    <property type="match status" value="1"/>
</dbReference>
<dbReference type="EMBL" id="JAKMXF010000365">
    <property type="protein sequence ID" value="KAI6645667.1"/>
    <property type="molecule type" value="Genomic_DNA"/>
</dbReference>
<dbReference type="Pfam" id="PF10601">
    <property type="entry name" value="zf-LITAF-like"/>
    <property type="match status" value="1"/>
</dbReference>
<evidence type="ECO:0000256" key="2">
    <source>
        <dbReference type="ARBA" id="ARBA00004481"/>
    </source>
</evidence>
<keyword evidence="11" id="KW-1185">Reference proteome</keyword>
<dbReference type="Proteomes" id="UP001165289">
    <property type="component" value="Unassembled WGS sequence"/>
</dbReference>
<evidence type="ECO:0000256" key="7">
    <source>
        <dbReference type="ARBA" id="ARBA00023136"/>
    </source>
</evidence>
<accession>A0AAV7J7W7</accession>
<protein>
    <submittedName>
        <fullName evidence="10">Lipopolysaccharide-induced tumor necrosis factor-alpha factor-like</fullName>
    </submittedName>
</protein>
<feature type="domain" description="LITAF" evidence="9">
    <location>
        <begin position="23"/>
        <end position="114"/>
    </location>
</feature>
<evidence type="ECO:0000256" key="1">
    <source>
        <dbReference type="ARBA" id="ARBA00004414"/>
    </source>
</evidence>
<evidence type="ECO:0000256" key="8">
    <source>
        <dbReference type="SAM" id="Phobius"/>
    </source>
</evidence>
<reference evidence="10 11" key="1">
    <citation type="journal article" date="2023" name="BMC Biol.">
        <title>The compact genome of the sponge Oopsacas minuta (Hexactinellida) is lacking key metazoan core genes.</title>
        <authorList>
            <person name="Santini S."/>
            <person name="Schenkelaars Q."/>
            <person name="Jourda C."/>
            <person name="Duchesne M."/>
            <person name="Belahbib H."/>
            <person name="Rocher C."/>
            <person name="Selva M."/>
            <person name="Riesgo A."/>
            <person name="Vervoort M."/>
            <person name="Leys S.P."/>
            <person name="Kodjabachian L."/>
            <person name="Le Bivic A."/>
            <person name="Borchiellini C."/>
            <person name="Claverie J.M."/>
            <person name="Renard E."/>
        </authorList>
    </citation>
    <scope>NUCLEOTIDE SEQUENCE [LARGE SCALE GENOMIC DNA]</scope>
    <source>
        <strain evidence="10">SPO-2</strain>
    </source>
</reference>
<evidence type="ECO:0000256" key="4">
    <source>
        <dbReference type="ARBA" id="ARBA00005975"/>
    </source>
</evidence>
<dbReference type="GO" id="GO:0005765">
    <property type="term" value="C:lysosomal membrane"/>
    <property type="evidence" value="ECO:0007669"/>
    <property type="project" value="UniProtKB-SubCell"/>
</dbReference>
<keyword evidence="8" id="KW-1133">Transmembrane helix</keyword>
<evidence type="ECO:0000313" key="10">
    <source>
        <dbReference type="EMBL" id="KAI6645667.1"/>
    </source>
</evidence>
<evidence type="ECO:0000259" key="9">
    <source>
        <dbReference type="PROSITE" id="PS51837"/>
    </source>
</evidence>
<keyword evidence="8" id="KW-0812">Transmembrane</keyword>
<keyword evidence="7 8" id="KW-0472">Membrane</keyword>
<dbReference type="InterPro" id="IPR006629">
    <property type="entry name" value="LITAF"/>
</dbReference>
<feature type="transmembrane region" description="Helical" evidence="8">
    <location>
        <begin position="64"/>
        <end position="92"/>
    </location>
</feature>
<organism evidence="10 11">
    <name type="scientific">Oopsacas minuta</name>
    <dbReference type="NCBI Taxonomy" id="111878"/>
    <lineage>
        <taxon>Eukaryota</taxon>
        <taxon>Metazoa</taxon>
        <taxon>Porifera</taxon>
        <taxon>Hexactinellida</taxon>
        <taxon>Hexasterophora</taxon>
        <taxon>Lyssacinosida</taxon>
        <taxon>Leucopsacidae</taxon>
        <taxon>Oopsacas</taxon>
    </lineage>
</organism>
<dbReference type="GO" id="GO:0008270">
    <property type="term" value="F:zinc ion binding"/>
    <property type="evidence" value="ECO:0007669"/>
    <property type="project" value="TreeGrafter"/>
</dbReference>
<dbReference type="SMART" id="SM00714">
    <property type="entry name" value="LITAF"/>
    <property type="match status" value="1"/>
</dbReference>
<comment type="caution">
    <text evidence="10">The sequence shown here is derived from an EMBL/GenBank/DDBJ whole genome shotgun (WGS) entry which is preliminary data.</text>
</comment>
<dbReference type="GO" id="GO:0031902">
    <property type="term" value="C:late endosome membrane"/>
    <property type="evidence" value="ECO:0007669"/>
    <property type="project" value="UniProtKB-SubCell"/>
</dbReference>
<dbReference type="PROSITE" id="PS51837">
    <property type="entry name" value="LITAF"/>
    <property type="match status" value="1"/>
</dbReference>
<keyword evidence="5" id="KW-0479">Metal-binding</keyword>
<sequence>MEYPPVQKDPLIATKEAPPSYDAPPVCVQTGPKRWGEISERIKCVNCQQEVLTRIESKVGLGSWVAVGIVAWILLAFGLIFCVPFALIALLLDFTKDKQHVCPNCGFVNGVKKAFH</sequence>
<comment type="subcellular location">
    <subcellularLocation>
        <location evidence="2">Endosome membrane</location>
        <topology evidence="2">Peripheral membrane protein</topology>
    </subcellularLocation>
    <subcellularLocation>
        <location evidence="1">Late endosome membrane</location>
    </subcellularLocation>
    <subcellularLocation>
        <location evidence="3">Lysosome membrane</location>
        <topology evidence="3">Peripheral membrane protein</topology>
        <orientation evidence="3">Cytoplasmic side</orientation>
    </subcellularLocation>
</comment>
<proteinExistence type="inferred from homology"/>
<gene>
    <name evidence="10" type="ORF">LOD99_12930</name>
</gene>
<dbReference type="InterPro" id="IPR037519">
    <property type="entry name" value="LITAF_fam"/>
</dbReference>
<dbReference type="PANTHER" id="PTHR23292:SF6">
    <property type="entry name" value="FI16602P1-RELATED"/>
    <property type="match status" value="1"/>
</dbReference>